<sequence length="738" mass="81712">MMSNSTGAAKCLAVSFVKQTQTPSCAMNIFDLFMSFKYINITGQRNPWLSQAIQNSYLLGHFEPYVLLVGGSEHHLQIVKLSWMRMQLKSPFGFTIESISDASGLLMQRVPQYRTMRLEELICQLIWQNTQSEASCSMDTLVASIHRVYRDLQIRQPSYEAVQSALGALLSAGAVYFSGRGYNLLTADKLAVAKWLENVPEAISLSSDEGNLQDSSQAPLAETEAYSLRLDESLQSWSANARRSTCDPYATSPMELICNDEQINYDSVSPQLTRPGLPSPHSVTFSRPVLPKRSALKPIPAWIQTSHISQPNLSHVSSTNSPTSVSMLAQLPQASKTSVLSVPTQEWTASCEAAELKHNNNTLVDRSKPRSGRIVHHHRAASVDPLERSSAVNRVYQHCTKSKSLQSSLLQWILNRFRCLRSKWRHENGTETSQAAKVTQSLTRLEQPRSSCVVQAHLKSQPTAVPDGGDKPTKLTDWSVPDTNGPKSPPSPGRACELKPKYSNFGSLRRCFSLMEDTVGDGRLTEDKPAPAVFSSFFPQAVVPPITVSQATKLQSVIPIQQSAAHLRHGSQWISHQDLLGSPSYLSLIVRPPSQADNHRLSLRQLRPPSHSTSRLVIPTTNPENFGYWSHGNHPECHNSLFTPTNAPPTRKRLTTRDSGYVESECANPPTQFRDRSAASPMSKSSEGTAFAAADTPLWLSLQSQSPPLIWWTTGFQHPIPTKLISNAAVALEPKYRF</sequence>
<dbReference type="GO" id="GO:0005634">
    <property type="term" value="C:nucleus"/>
    <property type="evidence" value="ECO:0007669"/>
    <property type="project" value="TreeGrafter"/>
</dbReference>
<name>A0A8T0DEH0_9TREM</name>
<dbReference type="EMBL" id="JTDF01005456">
    <property type="protein sequence ID" value="KAF8566209.1"/>
    <property type="molecule type" value="Genomic_DNA"/>
</dbReference>
<dbReference type="PANTHER" id="PTHR22437">
    <property type="entry name" value="WINGED HELIX DOMAIN-CONTAINING PROTEIN"/>
    <property type="match status" value="1"/>
</dbReference>
<feature type="domain" description="Winged helix Storkhead-box1" evidence="2">
    <location>
        <begin position="107"/>
        <end position="186"/>
    </location>
</feature>
<evidence type="ECO:0000313" key="3">
    <source>
        <dbReference type="EMBL" id="KAF8566209.1"/>
    </source>
</evidence>
<evidence type="ECO:0000256" key="1">
    <source>
        <dbReference type="SAM" id="MobiDB-lite"/>
    </source>
</evidence>
<dbReference type="InterPro" id="IPR019391">
    <property type="entry name" value="Storkhead-box_WHD"/>
</dbReference>
<dbReference type="Pfam" id="PF10264">
    <property type="entry name" value="WHD_Storkhead"/>
    <property type="match status" value="1"/>
</dbReference>
<dbReference type="GO" id="GO:0005737">
    <property type="term" value="C:cytoplasm"/>
    <property type="evidence" value="ECO:0007669"/>
    <property type="project" value="TreeGrafter"/>
</dbReference>
<dbReference type="OrthoDB" id="10020110at2759"/>
<organism evidence="3 4">
    <name type="scientific">Paragonimus westermani</name>
    <dbReference type="NCBI Taxonomy" id="34504"/>
    <lineage>
        <taxon>Eukaryota</taxon>
        <taxon>Metazoa</taxon>
        <taxon>Spiralia</taxon>
        <taxon>Lophotrochozoa</taxon>
        <taxon>Platyhelminthes</taxon>
        <taxon>Trematoda</taxon>
        <taxon>Digenea</taxon>
        <taxon>Plagiorchiida</taxon>
        <taxon>Troglotremata</taxon>
        <taxon>Troglotrematidae</taxon>
        <taxon>Paragonimus</taxon>
    </lineage>
</organism>
<evidence type="ECO:0000313" key="4">
    <source>
        <dbReference type="Proteomes" id="UP000699462"/>
    </source>
</evidence>
<dbReference type="AlphaFoldDB" id="A0A8T0DEH0"/>
<evidence type="ECO:0000259" key="2">
    <source>
        <dbReference type="Pfam" id="PF10264"/>
    </source>
</evidence>
<reference evidence="3 4" key="1">
    <citation type="submission" date="2019-07" db="EMBL/GenBank/DDBJ databases">
        <title>Annotation for the trematode Paragonimus westermani.</title>
        <authorList>
            <person name="Choi Y.-J."/>
        </authorList>
    </citation>
    <scope>NUCLEOTIDE SEQUENCE [LARGE SCALE GENOMIC DNA]</scope>
    <source>
        <strain evidence="3">180907_Pwestermani</strain>
    </source>
</reference>
<feature type="region of interest" description="Disordered" evidence="1">
    <location>
        <begin position="459"/>
        <end position="497"/>
    </location>
</feature>
<dbReference type="GO" id="GO:0006357">
    <property type="term" value="P:regulation of transcription by RNA polymerase II"/>
    <property type="evidence" value="ECO:0007669"/>
    <property type="project" value="InterPro"/>
</dbReference>
<comment type="caution">
    <text evidence="3">The sequence shown here is derived from an EMBL/GenBank/DDBJ whole genome shotgun (WGS) entry which is preliminary data.</text>
</comment>
<dbReference type="Proteomes" id="UP000699462">
    <property type="component" value="Unassembled WGS sequence"/>
</dbReference>
<gene>
    <name evidence="3" type="ORF">P879_05412</name>
</gene>
<feature type="region of interest" description="Disordered" evidence="1">
    <location>
        <begin position="668"/>
        <end position="688"/>
    </location>
</feature>
<keyword evidence="4" id="KW-1185">Reference proteome</keyword>
<dbReference type="GO" id="GO:0000977">
    <property type="term" value="F:RNA polymerase II transcription regulatory region sequence-specific DNA binding"/>
    <property type="evidence" value="ECO:0007669"/>
    <property type="project" value="TreeGrafter"/>
</dbReference>
<dbReference type="InterPro" id="IPR040126">
    <property type="entry name" value="STOX1/2"/>
</dbReference>
<dbReference type="PANTHER" id="PTHR22437:SF0">
    <property type="entry name" value="FI21431P1"/>
    <property type="match status" value="1"/>
</dbReference>
<accession>A0A8T0DEH0</accession>
<protein>
    <recommendedName>
        <fullName evidence="2">Winged helix Storkhead-box1 domain-containing protein</fullName>
    </recommendedName>
</protein>
<proteinExistence type="predicted"/>